<gene>
    <name evidence="1" type="ORF">DSO57_1031284</name>
</gene>
<reference evidence="1" key="1">
    <citation type="submission" date="2022-04" db="EMBL/GenBank/DDBJ databases">
        <title>Genome of the entomopathogenic fungus Entomophthora muscae.</title>
        <authorList>
            <person name="Elya C."/>
            <person name="Lovett B.R."/>
            <person name="Lee E."/>
            <person name="Macias A.M."/>
            <person name="Hajek A.E."/>
            <person name="De Bivort B.L."/>
            <person name="Kasson M.T."/>
            <person name="De Fine Licht H.H."/>
            <person name="Stajich J.E."/>
        </authorList>
    </citation>
    <scope>NUCLEOTIDE SEQUENCE</scope>
    <source>
        <strain evidence="1">Berkeley</strain>
    </source>
</reference>
<proteinExistence type="predicted"/>
<dbReference type="EMBL" id="QTSX02005903">
    <property type="protein sequence ID" value="KAJ9056598.1"/>
    <property type="molecule type" value="Genomic_DNA"/>
</dbReference>
<comment type="caution">
    <text evidence="1">The sequence shown here is derived from an EMBL/GenBank/DDBJ whole genome shotgun (WGS) entry which is preliminary data.</text>
</comment>
<evidence type="ECO:0000313" key="1">
    <source>
        <dbReference type="EMBL" id="KAJ9056598.1"/>
    </source>
</evidence>
<keyword evidence="2" id="KW-1185">Reference proteome</keyword>
<evidence type="ECO:0000313" key="2">
    <source>
        <dbReference type="Proteomes" id="UP001165960"/>
    </source>
</evidence>
<name>A0ACC2S2K1_9FUNG</name>
<dbReference type="Proteomes" id="UP001165960">
    <property type="component" value="Unassembled WGS sequence"/>
</dbReference>
<sequence length="161" mass="17865">MQFPPILLFVFAAIQAKDIVPAKKALAGCKTLIKNVAYSCGNSTDILEITKVTLTPLQPRRGEKVEIRVQGRLRELVTYGSTVRVNAKLGPIQVRRSKDICELALQEKTSVKCPIKSSKFDFKHSTSIPIFVPKGHYEIEAIGTSQAKKQIFNVKVALDLK</sequence>
<organism evidence="1 2">
    <name type="scientific">Entomophthora muscae</name>
    <dbReference type="NCBI Taxonomy" id="34485"/>
    <lineage>
        <taxon>Eukaryota</taxon>
        <taxon>Fungi</taxon>
        <taxon>Fungi incertae sedis</taxon>
        <taxon>Zoopagomycota</taxon>
        <taxon>Entomophthoromycotina</taxon>
        <taxon>Entomophthoromycetes</taxon>
        <taxon>Entomophthorales</taxon>
        <taxon>Entomophthoraceae</taxon>
        <taxon>Entomophthora</taxon>
    </lineage>
</organism>
<accession>A0ACC2S2K1</accession>
<protein>
    <submittedName>
        <fullName evidence="1">Uncharacterized protein</fullName>
    </submittedName>
</protein>